<dbReference type="PANTHER" id="PTHR45749">
    <property type="match status" value="1"/>
</dbReference>
<dbReference type="SUPFAM" id="SSF53098">
    <property type="entry name" value="Ribonuclease H-like"/>
    <property type="match status" value="1"/>
</dbReference>
<accession>A0AAV0Y344</accession>
<dbReference type="Proteomes" id="UP001160148">
    <property type="component" value="Unassembled WGS sequence"/>
</dbReference>
<dbReference type="EMBL" id="CARXXK010001128">
    <property type="protein sequence ID" value="CAI6373851.1"/>
    <property type="molecule type" value="Genomic_DNA"/>
</dbReference>
<name>A0AAV0Y344_9HEMI</name>
<keyword evidence="3" id="KW-1185">Reference proteome</keyword>
<dbReference type="Pfam" id="PF14291">
    <property type="entry name" value="DUF4371"/>
    <property type="match status" value="1"/>
</dbReference>
<comment type="caution">
    <text evidence="2">The sequence shown here is derived from an EMBL/GenBank/DDBJ whole genome shotgun (WGS) entry which is preliminary data.</text>
</comment>
<proteinExistence type="predicted"/>
<evidence type="ECO:0000313" key="2">
    <source>
        <dbReference type="EMBL" id="CAI6373851.1"/>
    </source>
</evidence>
<dbReference type="InterPro" id="IPR012337">
    <property type="entry name" value="RNaseH-like_sf"/>
</dbReference>
<reference evidence="2 3" key="1">
    <citation type="submission" date="2023-01" db="EMBL/GenBank/DDBJ databases">
        <authorList>
            <person name="Whitehead M."/>
        </authorList>
    </citation>
    <scope>NUCLEOTIDE SEQUENCE [LARGE SCALE GENOMIC DNA]</scope>
</reference>
<organism evidence="2 3">
    <name type="scientific">Macrosiphum euphorbiae</name>
    <name type="common">potato aphid</name>
    <dbReference type="NCBI Taxonomy" id="13131"/>
    <lineage>
        <taxon>Eukaryota</taxon>
        <taxon>Metazoa</taxon>
        <taxon>Ecdysozoa</taxon>
        <taxon>Arthropoda</taxon>
        <taxon>Hexapoda</taxon>
        <taxon>Insecta</taxon>
        <taxon>Pterygota</taxon>
        <taxon>Neoptera</taxon>
        <taxon>Paraneoptera</taxon>
        <taxon>Hemiptera</taxon>
        <taxon>Sternorrhyncha</taxon>
        <taxon>Aphidomorpha</taxon>
        <taxon>Aphidoidea</taxon>
        <taxon>Aphididae</taxon>
        <taxon>Macrosiphini</taxon>
        <taxon>Macrosiphum</taxon>
    </lineage>
</organism>
<evidence type="ECO:0000313" key="3">
    <source>
        <dbReference type="Proteomes" id="UP001160148"/>
    </source>
</evidence>
<dbReference type="InterPro" id="IPR025398">
    <property type="entry name" value="DUF4371"/>
</dbReference>
<evidence type="ECO:0000259" key="1">
    <source>
        <dbReference type="Pfam" id="PF14291"/>
    </source>
</evidence>
<dbReference type="AlphaFoldDB" id="A0AAV0Y344"/>
<sequence length="738" mass="84864">MSDNQKCLSGFQKRKKKKEIQEKVSKLPKINNFFSSIPAVVSRIDVSQENQDSVFGASKSNDHGGLFLSPELQNENIMDSTADVFQENQDSEFGASKSNDHGGLFLSPDLQNENIIDSTAELNLKLDYPTDRGHFKGLIIDSQLKRSILTYGPCRPLIQFPYRIIHGKNRKFSVDYYNMKTKTGVLIPRHWLCYSVELDKVYCETCWLFVDYNHRNFKSEWIEGIDDWQHLSQKIISHEISGPHLDAMQLRLVWTNNYTIDKELEFQISNEAKYWRDVLERIIKIILSLTAGNLALRGNETKQFWEGNFLRTVKLFAEFDPLLRTLLDKKDGHIKYLSPAIQNELIEILSGNLKKIICDEIKISTFFSIIVDSTQDITKLDQVSIIIRYVTIDYTKHTVCIKESFLGFYTIDHHGAEDYTKLIINVLSQLGLDISKCRGQGYDGAAVMSGIYSGVQKRIQHIVPNAHFVHCCAHNLNLVICDSAKTPRWALLALGEENTLKVHKTVLKKVCATRWEARHQAIFALKERFNDVLITLTKITLTTTNGDERNVSKSIRSKLDSVEFILLLCLWERVLRSMQGVSKVLQSVDINIQTSCGLLEQAVGSLSELRQNYNDIVNIANDLCSKWGISSKYPSKRQQFTKLHYDEIDGDRRLNITEENFRIKIFYPVVDTALAQLKTRFKGLKIIASTFEFLNPTFLKSTEENDLIKCSFDFIQLYKSDVTSDFTRQLLTRKKMFF</sequence>
<feature type="domain" description="DUF4371" evidence="1">
    <location>
        <begin position="276"/>
        <end position="454"/>
    </location>
</feature>
<gene>
    <name evidence="2" type="ORF">MEUPH1_LOCUS27549</name>
</gene>
<protein>
    <recommendedName>
        <fullName evidence="1">DUF4371 domain-containing protein</fullName>
    </recommendedName>
</protein>
<dbReference type="PANTHER" id="PTHR45749:SF21">
    <property type="entry name" value="DUF4371 DOMAIN-CONTAINING PROTEIN"/>
    <property type="match status" value="1"/>
</dbReference>